<dbReference type="Gene3D" id="3.10.20.740">
    <property type="match status" value="1"/>
</dbReference>
<evidence type="ECO:0000256" key="4">
    <source>
        <dbReference type="ARBA" id="ARBA00023002"/>
    </source>
</evidence>
<dbReference type="SUPFAM" id="SSF54862">
    <property type="entry name" value="4Fe-4S ferredoxins"/>
    <property type="match status" value="1"/>
</dbReference>
<keyword evidence="3" id="KW-0677">Repeat</keyword>
<reference evidence="11" key="1">
    <citation type="submission" date="2016-11" db="EMBL/GenBank/DDBJ databases">
        <authorList>
            <person name="Varghese N."/>
            <person name="Submissions S."/>
        </authorList>
    </citation>
    <scope>NUCLEOTIDE SEQUENCE [LARGE SCALE GENOMIC DNA]</scope>
    <source>
        <strain evidence="11">DSM 16219</strain>
    </source>
</reference>
<dbReference type="STRING" id="1121393.SAMN02745216_01899"/>
<keyword evidence="6" id="KW-0411">Iron-sulfur</keyword>
<feature type="domain" description="4Fe-4S ferredoxin-type" evidence="8">
    <location>
        <begin position="160"/>
        <end position="190"/>
    </location>
</feature>
<dbReference type="PANTHER" id="PTHR43105:SF14">
    <property type="entry name" value="FORMATE DEHYDROGENASE H"/>
    <property type="match status" value="1"/>
</dbReference>
<dbReference type="InterPro" id="IPR001041">
    <property type="entry name" value="2Fe-2S_ferredoxin-type"/>
</dbReference>
<evidence type="ECO:0000313" key="11">
    <source>
        <dbReference type="Proteomes" id="UP000183994"/>
    </source>
</evidence>
<keyword evidence="5" id="KW-0408">Iron</keyword>
<proteinExistence type="predicted"/>
<dbReference type="PANTHER" id="PTHR43105">
    <property type="entry name" value="RESPIRATORY NITRATE REDUCTASE"/>
    <property type="match status" value="1"/>
</dbReference>
<dbReference type="InterPro" id="IPR006656">
    <property type="entry name" value="Mopterin_OxRdtase"/>
</dbReference>
<feature type="domain" description="2Fe-2S ferredoxin-type" evidence="7">
    <location>
        <begin position="1"/>
        <end position="77"/>
    </location>
</feature>
<keyword evidence="4" id="KW-0560">Oxidoreductase</keyword>
<organism evidence="10 11">
    <name type="scientific">Desulfatibacillum alkenivorans DSM 16219</name>
    <dbReference type="NCBI Taxonomy" id="1121393"/>
    <lineage>
        <taxon>Bacteria</taxon>
        <taxon>Pseudomonadati</taxon>
        <taxon>Thermodesulfobacteriota</taxon>
        <taxon>Desulfobacteria</taxon>
        <taxon>Desulfobacterales</taxon>
        <taxon>Desulfatibacillaceae</taxon>
        <taxon>Desulfatibacillum</taxon>
    </lineage>
</organism>
<evidence type="ECO:0000256" key="1">
    <source>
        <dbReference type="ARBA" id="ARBA00022485"/>
    </source>
</evidence>
<evidence type="ECO:0000259" key="8">
    <source>
        <dbReference type="PROSITE" id="PS51379"/>
    </source>
</evidence>
<evidence type="ECO:0000256" key="5">
    <source>
        <dbReference type="ARBA" id="ARBA00023004"/>
    </source>
</evidence>
<keyword evidence="2" id="KW-0479">Metal-binding</keyword>
<feature type="domain" description="4Fe-4S Mo/W bis-MGD-type" evidence="9">
    <location>
        <begin position="242"/>
        <end position="298"/>
    </location>
</feature>
<evidence type="ECO:0000259" key="7">
    <source>
        <dbReference type="PROSITE" id="PS51085"/>
    </source>
</evidence>
<dbReference type="CDD" id="cd00207">
    <property type="entry name" value="fer2"/>
    <property type="match status" value="1"/>
</dbReference>
<dbReference type="Pfam" id="PF12838">
    <property type="entry name" value="Fer4_7"/>
    <property type="match status" value="1"/>
</dbReference>
<accession>A0A1M6KHH3</accession>
<dbReference type="GO" id="GO:0051539">
    <property type="term" value="F:4 iron, 4 sulfur cluster binding"/>
    <property type="evidence" value="ECO:0007669"/>
    <property type="project" value="UniProtKB-KW"/>
</dbReference>
<gene>
    <name evidence="10" type="ORF">SAMN02745216_01899</name>
</gene>
<dbReference type="PROSITE" id="PS00198">
    <property type="entry name" value="4FE4S_FER_1"/>
    <property type="match status" value="1"/>
</dbReference>
<dbReference type="FunFam" id="3.30.70.20:FF:000035">
    <property type="entry name" value="Iron hydrogenase 1"/>
    <property type="match status" value="1"/>
</dbReference>
<feature type="domain" description="4Fe-4S ferredoxin-type" evidence="8">
    <location>
        <begin position="204"/>
        <end position="233"/>
    </location>
</feature>
<protein>
    <submittedName>
        <fullName evidence="10">4Fe-4S dicluster domain-containing protein</fullName>
    </submittedName>
</protein>
<sequence>MKPSFILNGRTVSFVKGQSILEAAEAANVPIPSLCHMKGASPTGNCGVCVVDMNGEEVLACSTPANEGIAVRTQTPAIVALRKERIKELLDSGNHNCAIGSSDNGDWANFQQNVQASDGATELCPAWGDCRLQELAYEYQVTGGGHQDYTVRQYPEKKDEPLIIRDYSRCIRCGRCVAACNEIQVNLAIDTGFLEEDPFSNPDKAYPVAKDNCVYCGECIQACPVGALVERKARYQFRPWKAEKIRTTCPYCGVGCQQMLHVVDGKIAKVTGVEEGAPNKGRLCVKGRFGYDFIYSDERLTNPLIRNNDGTFRDASWDEALDLVANKFKEAIDKYGPDSVAGVSCARSINEDSYQMMKLFRSVFKTNNIDHCART</sequence>
<dbReference type="SUPFAM" id="SSF53706">
    <property type="entry name" value="Formate dehydrogenase/DMSO reductase, domains 1-3"/>
    <property type="match status" value="1"/>
</dbReference>
<dbReference type="Gene3D" id="3.40.50.740">
    <property type="match status" value="1"/>
</dbReference>
<dbReference type="Pfam" id="PF04879">
    <property type="entry name" value="Molybdop_Fe4S4"/>
    <property type="match status" value="1"/>
</dbReference>
<evidence type="ECO:0000256" key="3">
    <source>
        <dbReference type="ARBA" id="ARBA00022737"/>
    </source>
</evidence>
<dbReference type="SUPFAM" id="SSF54292">
    <property type="entry name" value="2Fe-2S ferredoxin-like"/>
    <property type="match status" value="1"/>
</dbReference>
<dbReference type="Pfam" id="PF13510">
    <property type="entry name" value="Fer2_4"/>
    <property type="match status" value="1"/>
</dbReference>
<evidence type="ECO:0000259" key="9">
    <source>
        <dbReference type="PROSITE" id="PS51669"/>
    </source>
</evidence>
<keyword evidence="1" id="KW-0004">4Fe-4S</keyword>
<dbReference type="Pfam" id="PF00384">
    <property type="entry name" value="Molybdopterin"/>
    <property type="match status" value="1"/>
</dbReference>
<dbReference type="GO" id="GO:0022904">
    <property type="term" value="P:respiratory electron transport chain"/>
    <property type="evidence" value="ECO:0007669"/>
    <property type="project" value="TreeGrafter"/>
</dbReference>
<evidence type="ECO:0000313" key="10">
    <source>
        <dbReference type="EMBL" id="SHJ58360.1"/>
    </source>
</evidence>
<dbReference type="InterPro" id="IPR017896">
    <property type="entry name" value="4Fe4S_Fe-S-bd"/>
</dbReference>
<dbReference type="PROSITE" id="PS51669">
    <property type="entry name" value="4FE4S_MOW_BIS_MGD"/>
    <property type="match status" value="1"/>
</dbReference>
<dbReference type="SMART" id="SM00926">
    <property type="entry name" value="Molybdop_Fe4S4"/>
    <property type="match status" value="1"/>
</dbReference>
<dbReference type="Proteomes" id="UP000183994">
    <property type="component" value="Unassembled WGS sequence"/>
</dbReference>
<dbReference type="GO" id="GO:0046872">
    <property type="term" value="F:metal ion binding"/>
    <property type="evidence" value="ECO:0007669"/>
    <property type="project" value="UniProtKB-KW"/>
</dbReference>
<evidence type="ECO:0000256" key="2">
    <source>
        <dbReference type="ARBA" id="ARBA00022723"/>
    </source>
</evidence>
<dbReference type="EMBL" id="FQZU01000009">
    <property type="protein sequence ID" value="SHJ58360.1"/>
    <property type="molecule type" value="Genomic_DNA"/>
</dbReference>
<keyword evidence="11" id="KW-1185">Reference proteome</keyword>
<dbReference type="PROSITE" id="PS51085">
    <property type="entry name" value="2FE2S_FER_2"/>
    <property type="match status" value="1"/>
</dbReference>
<dbReference type="Gene3D" id="2.20.25.90">
    <property type="entry name" value="ADC-like domains"/>
    <property type="match status" value="1"/>
</dbReference>
<dbReference type="InterPro" id="IPR050123">
    <property type="entry name" value="Prok_molybdopt-oxidoreductase"/>
</dbReference>
<dbReference type="GO" id="GO:0016020">
    <property type="term" value="C:membrane"/>
    <property type="evidence" value="ECO:0007669"/>
    <property type="project" value="TreeGrafter"/>
</dbReference>
<dbReference type="AlphaFoldDB" id="A0A1M6KHH3"/>
<evidence type="ECO:0000256" key="6">
    <source>
        <dbReference type="ARBA" id="ARBA00023014"/>
    </source>
</evidence>
<dbReference type="Gene3D" id="3.30.70.20">
    <property type="match status" value="1"/>
</dbReference>
<dbReference type="GO" id="GO:0003954">
    <property type="term" value="F:NADH dehydrogenase activity"/>
    <property type="evidence" value="ECO:0007669"/>
    <property type="project" value="TreeGrafter"/>
</dbReference>
<name>A0A1M6KHH3_9BACT</name>
<dbReference type="InterPro" id="IPR036010">
    <property type="entry name" value="2Fe-2S_ferredoxin-like_sf"/>
</dbReference>
<dbReference type="InterPro" id="IPR017900">
    <property type="entry name" value="4Fe4S_Fe_S_CS"/>
</dbReference>
<dbReference type="InterPro" id="IPR006963">
    <property type="entry name" value="Mopterin_OxRdtase_4Fe-4S_dom"/>
</dbReference>
<dbReference type="PROSITE" id="PS51379">
    <property type="entry name" value="4FE4S_FER_2"/>
    <property type="match status" value="2"/>
</dbReference>